<evidence type="ECO:0000313" key="3">
    <source>
        <dbReference type="Proteomes" id="UP000692816"/>
    </source>
</evidence>
<comment type="caution">
    <text evidence="2">The sequence shown here is derived from an EMBL/GenBank/DDBJ whole genome shotgun (WGS) entry which is preliminary data.</text>
</comment>
<dbReference type="InterPro" id="IPR038740">
    <property type="entry name" value="BioF2-like_GNAT_dom"/>
</dbReference>
<feature type="domain" description="BioF2-like acetyltransferase" evidence="1">
    <location>
        <begin position="191"/>
        <end position="339"/>
    </location>
</feature>
<accession>A0ABS3MFD2</accession>
<keyword evidence="3" id="KW-1185">Reference proteome</keyword>
<dbReference type="InterPro" id="IPR016181">
    <property type="entry name" value="Acyl_CoA_acyltransferase"/>
</dbReference>
<evidence type="ECO:0000313" key="2">
    <source>
        <dbReference type="EMBL" id="MBO1430199.1"/>
    </source>
</evidence>
<evidence type="ECO:0000259" key="1">
    <source>
        <dbReference type="Pfam" id="PF13480"/>
    </source>
</evidence>
<dbReference type="Pfam" id="PF13480">
    <property type="entry name" value="Acetyltransf_6"/>
    <property type="match status" value="1"/>
</dbReference>
<proteinExistence type="predicted"/>
<name>A0ABS3MFD2_9BRAD</name>
<organism evidence="2 3">
    <name type="scientific">Bradyrhizobium quebecense</name>
    <dbReference type="NCBI Taxonomy" id="2748629"/>
    <lineage>
        <taxon>Bacteria</taxon>
        <taxon>Pseudomonadati</taxon>
        <taxon>Pseudomonadota</taxon>
        <taxon>Alphaproteobacteria</taxon>
        <taxon>Hyphomicrobiales</taxon>
        <taxon>Nitrobacteraceae</taxon>
        <taxon>Bradyrhizobium</taxon>
    </lineage>
</organism>
<dbReference type="EMBL" id="JAGEPA010000001">
    <property type="protein sequence ID" value="MBO1430199.1"/>
    <property type="molecule type" value="Genomic_DNA"/>
</dbReference>
<dbReference type="SUPFAM" id="SSF55729">
    <property type="entry name" value="Acyl-CoA N-acyltransferases (Nat)"/>
    <property type="match status" value="1"/>
</dbReference>
<gene>
    <name evidence="2" type="ORF">J4P68_12205</name>
</gene>
<protein>
    <submittedName>
        <fullName evidence="2">GNAT family N-acetyltransferase</fullName>
    </submittedName>
</protein>
<dbReference type="Proteomes" id="UP000692816">
    <property type="component" value="Unassembled WGS sequence"/>
</dbReference>
<sequence length="396" mass="43875">MTVLTTAVEKFGARVAAYAVGYRVELVSDWAQAAARWGAFEPLTAFQHPQWYASWYRAFASTDGVEPLIAIVSDAATGERAALLPLIRHRQGSLRIVEFADLTLTDFNAPILGPAAPRDDVAAWQFWRDLQATLRKAHGGADLVRFRKMPVKLATRPNPLALLDGVGPSVVNGNLVTIGDDHNAWRYELNRKVRKELERSWRVFTREPSAAFRVATDTGEALDLLSTTEMQQGARLNGLGLNYVLDNADCAAFYRDVVREGTSRGYAVMTALATRDEVVATLLGIRTGSRYVMIRISNAGEKWSACSPGRLIIDRTIAALHKDGVREFDFSIGNYSYKRRFGPQRTSLVDLGAPLSWRGQPHALRDRAVLALRHYPELTARLKQALGKSPPSPEDD</sequence>
<reference evidence="2" key="1">
    <citation type="journal article" date="2021" name="Int. J. Syst. Evol. Microbiol.">
        <title>Bradyrhizobium septentrionale sp. nov. (sv. septentrionale) and Bradyrhizobium quebecense sp. nov. (sv. septentrionale) associated with legumes native to Canada possess rearranged symbiosis genes and numerous insertion sequences.</title>
        <authorList>
            <person name="Bromfield E.S.P."/>
            <person name="Cloutier S."/>
        </authorList>
    </citation>
    <scope>NUCLEOTIDE SEQUENCE</scope>
    <source>
        <strain evidence="2">12S5</strain>
    </source>
</reference>